<dbReference type="Proteomes" id="UP001229651">
    <property type="component" value="Unassembled WGS sequence"/>
</dbReference>
<accession>A0ABU0ETG8</accession>
<gene>
    <name evidence="1" type="ORF">FB470_002597</name>
</gene>
<keyword evidence="2" id="KW-1185">Reference proteome</keyword>
<dbReference type="Gene3D" id="1.10.260.40">
    <property type="entry name" value="lambda repressor-like DNA-binding domains"/>
    <property type="match status" value="1"/>
</dbReference>
<dbReference type="SUPFAM" id="SSF47413">
    <property type="entry name" value="lambda repressor-like DNA-binding domains"/>
    <property type="match status" value="1"/>
</dbReference>
<reference evidence="1 2" key="1">
    <citation type="submission" date="2023-07" db="EMBL/GenBank/DDBJ databases">
        <title>Sequencing the genomes of 1000 actinobacteria strains.</title>
        <authorList>
            <person name="Klenk H.-P."/>
        </authorList>
    </citation>
    <scope>NUCLEOTIDE SEQUENCE [LARGE SCALE GENOMIC DNA]</scope>
    <source>
        <strain evidence="1 2">DSM 45805</strain>
    </source>
</reference>
<protein>
    <submittedName>
        <fullName evidence="1">Transcriptional regulator with XRE-family HTH domain</fullName>
    </submittedName>
</protein>
<evidence type="ECO:0000313" key="2">
    <source>
        <dbReference type="Proteomes" id="UP001229651"/>
    </source>
</evidence>
<sequence length="109" mass="11811">MAKDWQAVAKAINTRMAERSIGQAELANQARVAVATLRQIQHGVPKERNPRTLAALSEALGWPANHLEQIAAGQEPDGAPDRLAQLESALAGLQERVVALEQRIESERG</sequence>
<name>A0ABU0ETG8_9PSEU</name>
<dbReference type="InterPro" id="IPR010982">
    <property type="entry name" value="Lambda_DNA-bd_dom_sf"/>
</dbReference>
<comment type="caution">
    <text evidence="1">The sequence shown here is derived from an EMBL/GenBank/DDBJ whole genome shotgun (WGS) entry which is preliminary data.</text>
</comment>
<evidence type="ECO:0000313" key="1">
    <source>
        <dbReference type="EMBL" id="MDQ0378603.1"/>
    </source>
</evidence>
<proteinExistence type="predicted"/>
<dbReference type="RefSeq" id="WP_306991438.1">
    <property type="nucleotide sequence ID" value="NZ_JAUSUT010000001.1"/>
</dbReference>
<dbReference type="EMBL" id="JAUSUT010000001">
    <property type="protein sequence ID" value="MDQ0378603.1"/>
    <property type="molecule type" value="Genomic_DNA"/>
</dbReference>
<organism evidence="1 2">
    <name type="scientific">Amycolatopsis thermophila</name>
    <dbReference type="NCBI Taxonomy" id="206084"/>
    <lineage>
        <taxon>Bacteria</taxon>
        <taxon>Bacillati</taxon>
        <taxon>Actinomycetota</taxon>
        <taxon>Actinomycetes</taxon>
        <taxon>Pseudonocardiales</taxon>
        <taxon>Pseudonocardiaceae</taxon>
        <taxon>Amycolatopsis</taxon>
    </lineage>
</organism>